<evidence type="ECO:0000256" key="1">
    <source>
        <dbReference type="SAM" id="MobiDB-lite"/>
    </source>
</evidence>
<evidence type="ECO:0000313" key="2">
    <source>
        <dbReference type="EMBL" id="KAJ8360607.1"/>
    </source>
</evidence>
<keyword evidence="3" id="KW-1185">Reference proteome</keyword>
<dbReference type="EMBL" id="JAINUF010000005">
    <property type="protein sequence ID" value="KAJ8360607.1"/>
    <property type="molecule type" value="Genomic_DNA"/>
</dbReference>
<gene>
    <name evidence="2" type="ORF">SKAU_G00171320</name>
</gene>
<sequence length="76" mass="8431">MLRFQGGRTDRPSSRRMALITRLRIRRDEPFRLLHRLPHETASETGPVGGGMGRAQTEPRETTFSSTGVAPPISTA</sequence>
<organism evidence="2 3">
    <name type="scientific">Synaphobranchus kaupii</name>
    <name type="common">Kaup's arrowtooth eel</name>
    <dbReference type="NCBI Taxonomy" id="118154"/>
    <lineage>
        <taxon>Eukaryota</taxon>
        <taxon>Metazoa</taxon>
        <taxon>Chordata</taxon>
        <taxon>Craniata</taxon>
        <taxon>Vertebrata</taxon>
        <taxon>Euteleostomi</taxon>
        <taxon>Actinopterygii</taxon>
        <taxon>Neopterygii</taxon>
        <taxon>Teleostei</taxon>
        <taxon>Anguilliformes</taxon>
        <taxon>Synaphobranchidae</taxon>
        <taxon>Synaphobranchus</taxon>
    </lineage>
</organism>
<protein>
    <submittedName>
        <fullName evidence="2">Uncharacterized protein</fullName>
    </submittedName>
</protein>
<proteinExistence type="predicted"/>
<feature type="region of interest" description="Disordered" evidence="1">
    <location>
        <begin position="34"/>
        <end position="76"/>
    </location>
</feature>
<accession>A0A9Q1FKF5</accession>
<feature type="compositionally biased region" description="Polar residues" evidence="1">
    <location>
        <begin position="62"/>
        <end position="76"/>
    </location>
</feature>
<evidence type="ECO:0000313" key="3">
    <source>
        <dbReference type="Proteomes" id="UP001152622"/>
    </source>
</evidence>
<comment type="caution">
    <text evidence="2">The sequence shown here is derived from an EMBL/GenBank/DDBJ whole genome shotgun (WGS) entry which is preliminary data.</text>
</comment>
<dbReference type="Proteomes" id="UP001152622">
    <property type="component" value="Chromosome 5"/>
</dbReference>
<name>A0A9Q1FKF5_SYNKA</name>
<dbReference type="AlphaFoldDB" id="A0A9Q1FKF5"/>
<reference evidence="2" key="1">
    <citation type="journal article" date="2023" name="Science">
        <title>Genome structures resolve the early diversification of teleost fishes.</title>
        <authorList>
            <person name="Parey E."/>
            <person name="Louis A."/>
            <person name="Montfort J."/>
            <person name="Bouchez O."/>
            <person name="Roques C."/>
            <person name="Iampietro C."/>
            <person name="Lluch J."/>
            <person name="Castinel A."/>
            <person name="Donnadieu C."/>
            <person name="Desvignes T."/>
            <person name="Floi Bucao C."/>
            <person name="Jouanno E."/>
            <person name="Wen M."/>
            <person name="Mejri S."/>
            <person name="Dirks R."/>
            <person name="Jansen H."/>
            <person name="Henkel C."/>
            <person name="Chen W.J."/>
            <person name="Zahm M."/>
            <person name="Cabau C."/>
            <person name="Klopp C."/>
            <person name="Thompson A.W."/>
            <person name="Robinson-Rechavi M."/>
            <person name="Braasch I."/>
            <person name="Lecointre G."/>
            <person name="Bobe J."/>
            <person name="Postlethwait J.H."/>
            <person name="Berthelot C."/>
            <person name="Roest Crollius H."/>
            <person name="Guiguen Y."/>
        </authorList>
    </citation>
    <scope>NUCLEOTIDE SEQUENCE</scope>
    <source>
        <strain evidence="2">WJC10195</strain>
    </source>
</reference>